<name>A0A4C1TYG3_EUMVA</name>
<keyword evidence="3" id="KW-1185">Reference proteome</keyword>
<gene>
    <name evidence="2" type="ORF">EVAR_83415_1</name>
</gene>
<proteinExistence type="predicted"/>
<dbReference type="OrthoDB" id="7415344at2759"/>
<comment type="caution">
    <text evidence="2">The sequence shown here is derived from an EMBL/GenBank/DDBJ whole genome shotgun (WGS) entry which is preliminary data.</text>
</comment>
<evidence type="ECO:0000313" key="3">
    <source>
        <dbReference type="Proteomes" id="UP000299102"/>
    </source>
</evidence>
<dbReference type="Proteomes" id="UP000299102">
    <property type="component" value="Unassembled WGS sequence"/>
</dbReference>
<organism evidence="2 3">
    <name type="scientific">Eumeta variegata</name>
    <name type="common">Bagworm moth</name>
    <name type="synonym">Eumeta japonica</name>
    <dbReference type="NCBI Taxonomy" id="151549"/>
    <lineage>
        <taxon>Eukaryota</taxon>
        <taxon>Metazoa</taxon>
        <taxon>Ecdysozoa</taxon>
        <taxon>Arthropoda</taxon>
        <taxon>Hexapoda</taxon>
        <taxon>Insecta</taxon>
        <taxon>Pterygota</taxon>
        <taxon>Neoptera</taxon>
        <taxon>Endopterygota</taxon>
        <taxon>Lepidoptera</taxon>
        <taxon>Glossata</taxon>
        <taxon>Ditrysia</taxon>
        <taxon>Tineoidea</taxon>
        <taxon>Psychidae</taxon>
        <taxon>Oiketicinae</taxon>
        <taxon>Eumeta</taxon>
    </lineage>
</organism>
<feature type="region of interest" description="Disordered" evidence="1">
    <location>
        <begin position="61"/>
        <end position="89"/>
    </location>
</feature>
<accession>A0A4C1TYG3</accession>
<dbReference type="AlphaFoldDB" id="A0A4C1TYG3"/>
<protein>
    <submittedName>
        <fullName evidence="2">Uncharacterized protein</fullName>
    </submittedName>
</protein>
<evidence type="ECO:0000256" key="1">
    <source>
        <dbReference type="SAM" id="MobiDB-lite"/>
    </source>
</evidence>
<reference evidence="2 3" key="1">
    <citation type="journal article" date="2019" name="Commun. Biol.">
        <title>The bagworm genome reveals a unique fibroin gene that provides high tensile strength.</title>
        <authorList>
            <person name="Kono N."/>
            <person name="Nakamura H."/>
            <person name="Ohtoshi R."/>
            <person name="Tomita M."/>
            <person name="Numata K."/>
            <person name="Arakawa K."/>
        </authorList>
    </citation>
    <scope>NUCLEOTIDE SEQUENCE [LARGE SCALE GENOMIC DNA]</scope>
</reference>
<evidence type="ECO:0000313" key="2">
    <source>
        <dbReference type="EMBL" id="GBP19102.1"/>
    </source>
</evidence>
<sequence length="347" mass="38132">MESRRLIGNWKHDSSWKRCVVKCLLVYVVLVHLCPCVRAKEISETLQRALSAVRGPSPGAKKLLNIPEDGAYTLPNPKKKNDEPNDPYVNPTKALLHKPTSAVNLAPRPQHAEENRFRLRFWPHRRIMYSFVLYIAPLTHEIKISITLSFSIDSYSGPALASISFILDSDPGLALDSISFVLNSGPGPALASISFILYSDPGPALDSDPGPALGPISFILDSDPGPALDFNPGPALASISFILDFDPGPVSILVPVPISIQFISFPILIPVPLSLQFLSLSILIPDRSRFWSRSRPRSTFILNSNPGPAHNSIYFIPDSDPGPALIPISFILDSNPSSRFNFFNSRF</sequence>
<dbReference type="EMBL" id="BGZK01000104">
    <property type="protein sequence ID" value="GBP19102.1"/>
    <property type="molecule type" value="Genomic_DNA"/>
</dbReference>